<proteinExistence type="predicted"/>
<comment type="caution">
    <text evidence="1">The sequence shown here is derived from an EMBL/GenBank/DDBJ whole genome shotgun (WGS) entry which is preliminary data.</text>
</comment>
<gene>
    <name evidence="1" type="ORF">KQJ23_15640</name>
</gene>
<sequence>MAVITKFDVSLDVTQPAQEVADVITLLLGMYPGREIEILQQIDEEVGSALAKLEKAKLEAESTGAETSNSEASPEL</sequence>
<protein>
    <submittedName>
        <fullName evidence="1">Uncharacterized protein</fullName>
    </submittedName>
</protein>
<dbReference type="EMBL" id="JAHLQJ010000013">
    <property type="protein sequence ID" value="MBU5673261.1"/>
    <property type="molecule type" value="Genomic_DNA"/>
</dbReference>
<organism evidence="1 2">
    <name type="scientific">Paenibacillus brevis</name>
    <dbReference type="NCBI Taxonomy" id="2841508"/>
    <lineage>
        <taxon>Bacteria</taxon>
        <taxon>Bacillati</taxon>
        <taxon>Bacillota</taxon>
        <taxon>Bacilli</taxon>
        <taxon>Bacillales</taxon>
        <taxon>Paenibacillaceae</taxon>
        <taxon>Paenibacillus</taxon>
    </lineage>
</organism>
<reference evidence="1 2" key="1">
    <citation type="submission" date="2021-06" db="EMBL/GenBank/DDBJ databases">
        <authorList>
            <person name="Sun Q."/>
            <person name="Li D."/>
        </authorList>
    </citation>
    <scope>NUCLEOTIDE SEQUENCE [LARGE SCALE GENOMIC DNA]</scope>
    <source>
        <strain evidence="1 2">MSJ-6</strain>
    </source>
</reference>
<dbReference type="RefSeq" id="WP_216479814.1">
    <property type="nucleotide sequence ID" value="NZ_JAHLQJ010000013.1"/>
</dbReference>
<name>A0ABS6FVT8_9BACL</name>
<accession>A0ABS6FVT8</accession>
<evidence type="ECO:0000313" key="2">
    <source>
        <dbReference type="Proteomes" id="UP000743001"/>
    </source>
</evidence>
<dbReference type="Proteomes" id="UP000743001">
    <property type="component" value="Unassembled WGS sequence"/>
</dbReference>
<keyword evidence="2" id="KW-1185">Reference proteome</keyword>
<evidence type="ECO:0000313" key="1">
    <source>
        <dbReference type="EMBL" id="MBU5673261.1"/>
    </source>
</evidence>